<dbReference type="PROSITE" id="PS00455">
    <property type="entry name" value="AMP_BINDING"/>
    <property type="match status" value="1"/>
</dbReference>
<dbReference type="Gene3D" id="3.40.50.980">
    <property type="match status" value="2"/>
</dbReference>
<evidence type="ECO:0000256" key="2">
    <source>
        <dbReference type="ARBA" id="ARBA00022553"/>
    </source>
</evidence>
<accession>A0A816SNG6</accession>
<dbReference type="PANTHER" id="PTHR45527">
    <property type="entry name" value="NONRIBOSOMAL PEPTIDE SYNTHETASE"/>
    <property type="match status" value="1"/>
</dbReference>
<gene>
    <name evidence="5" type="ORF">OVN521_LOCUS22999</name>
    <name evidence="4" type="ORF">WKI299_LOCUS18003</name>
</gene>
<feature type="domain" description="Carrier" evidence="3">
    <location>
        <begin position="1120"/>
        <end position="1200"/>
    </location>
</feature>
<evidence type="ECO:0000259" key="3">
    <source>
        <dbReference type="PROSITE" id="PS50075"/>
    </source>
</evidence>
<dbReference type="GO" id="GO:0047527">
    <property type="term" value="F:2,3-dihydroxybenzoate-serine ligase activity"/>
    <property type="evidence" value="ECO:0007669"/>
    <property type="project" value="TreeGrafter"/>
</dbReference>
<dbReference type="Pfam" id="PF00501">
    <property type="entry name" value="AMP-binding"/>
    <property type="match status" value="1"/>
</dbReference>
<dbReference type="Gene3D" id="3.30.559.10">
    <property type="entry name" value="Chloramphenicol acetyltransferase-like domain"/>
    <property type="match status" value="1"/>
</dbReference>
<evidence type="ECO:0000313" key="5">
    <source>
        <dbReference type="EMBL" id="CAF4139704.1"/>
    </source>
</evidence>
<evidence type="ECO:0000313" key="7">
    <source>
        <dbReference type="Proteomes" id="UP000663866"/>
    </source>
</evidence>
<dbReference type="GO" id="GO:0003676">
    <property type="term" value="F:nucleic acid binding"/>
    <property type="evidence" value="ECO:0007669"/>
    <property type="project" value="InterPro"/>
</dbReference>
<dbReference type="SUPFAM" id="SSF56801">
    <property type="entry name" value="Acetyl-CoA synthetase-like"/>
    <property type="match status" value="1"/>
</dbReference>
<dbReference type="SUPFAM" id="SSF47336">
    <property type="entry name" value="ACP-like"/>
    <property type="match status" value="1"/>
</dbReference>
<dbReference type="Gene3D" id="3.30.300.30">
    <property type="match status" value="1"/>
</dbReference>
<dbReference type="Gene3D" id="2.30.38.10">
    <property type="entry name" value="Luciferase, Domain 3"/>
    <property type="match status" value="1"/>
</dbReference>
<sequence length="1237" mass="141309">MFDIDGIYNSQSDRIWAVNLSEADIKGGIRQKRKFPQKVMIWLGVCSKGVSPLVTFENGTVDHDRYIKEVLPFALKFDNKMFGNNWTFQQDGAMPHNHAKSQEWCGKNFPSFIDKDHWPPNSPDLNPLDHCIWNELAQAIKWNAVTSKKTLIMAVKRAAKKISKDILFEKKRFFFSAPASYAQARIWLDERIRFDPTKPQVAIYNMPFLYHILSGAALSITKLRQALTLTIIKHQSLRTSLVFNADENMLMQYIIDPTESNTLFTFVESTFETDQELKSIVYDERRNPKHFDLAQGLMFRCHILHRSQTASKDHLIEGDAIIFNFHHANFDFASMDVFYHDLNQAYMSGRLAEDDTCLRYIDYAMIERQMSMVTASAFWLDALRDCDISRSVPLPFNRYRVSDEHRTGRGTSVTFQFDNDLYRAIVHYGLMTSKTVENLLLSSFYAFLFKLTNCERDLCIGMNTHGRYKAELSSIVGMFVNAIPLRCQIDPHWSFSQLVEHVNILVTKSLEYSYFPLQRILAQHPLTSRPAFLDTSFEYHCVPMANINVAIELGDVSLLAVPHSIKIGTNEIVSKFDFAFNIEHDTAIGTLSCVIDASLDLFDAATIEKIAQRFLLLLKQLFDCTSDRIDRPLHELSLILPEEALLIQSINKTQASFSSAYCVHQEFAYRADDQSQKVAVELDEQFLTYSELLYNTQRLALHLLVKEKVIPGEIICQCVERSISMVIGIMSIEMAGAVYCPLSPHDPAQRLQTLIKETSSRLVFIHSMTHECIKELDISLDIDEILTTDWRNTEADVDLLSNVKVTPDSIAYVIFTSGSTGIPKAAQVRHRNFINLVHALLYVELFKSNDIVIQMAHCSYDVHIQEIVGVLVGSASLVMLRPKGESTSIQLIKKVSYHLNIDSEIWNTYGPAETTIDCTCHRVDVGVVHSTIPMGRLLPNYCCMILDEFLQPVVVDQEGEFYVGGAGVFAGYLDLSDLTTKALMEINGRIFYRTGDLVRLENDGLLYFVGRKDYQVKIRGQRIELDEIEKCLLNFSSHITACVVIKGNNNHLVAYLQSSGINREQLQEHCSSWLPQFMIPLFFIEVKQLPLNGNGKIDRKMLPSPEFSDMKATTEVTYAVPRNQMEDKVHDLWCKVLERNDTPVPITANFFTIGGHSLLIIQLYYFYQSCFGFDTRMLTVAPFVRHATIVEHAEILQNNSRSNIVAKPWLPLHIKQGKIFFGKNLYKIVIVYCYQKL</sequence>
<dbReference type="GO" id="GO:0009366">
    <property type="term" value="C:enterobactin synthetase complex"/>
    <property type="evidence" value="ECO:0007669"/>
    <property type="project" value="TreeGrafter"/>
</dbReference>
<reference evidence="4" key="1">
    <citation type="submission" date="2021-02" db="EMBL/GenBank/DDBJ databases">
        <authorList>
            <person name="Nowell W R."/>
        </authorList>
    </citation>
    <scope>NUCLEOTIDE SEQUENCE</scope>
</reference>
<organism evidence="4 6">
    <name type="scientific">Rotaria magnacalcarata</name>
    <dbReference type="NCBI Taxonomy" id="392030"/>
    <lineage>
        <taxon>Eukaryota</taxon>
        <taxon>Metazoa</taxon>
        <taxon>Spiralia</taxon>
        <taxon>Gnathifera</taxon>
        <taxon>Rotifera</taxon>
        <taxon>Eurotatoria</taxon>
        <taxon>Bdelloidea</taxon>
        <taxon>Philodinida</taxon>
        <taxon>Philodinidae</taxon>
        <taxon>Rotaria</taxon>
    </lineage>
</organism>
<dbReference type="Gene3D" id="3.30.420.10">
    <property type="entry name" value="Ribonuclease H-like superfamily/Ribonuclease H"/>
    <property type="match status" value="1"/>
</dbReference>
<dbReference type="GO" id="GO:0009239">
    <property type="term" value="P:enterobactin biosynthetic process"/>
    <property type="evidence" value="ECO:0007669"/>
    <property type="project" value="TreeGrafter"/>
</dbReference>
<dbReference type="EMBL" id="CAJOBG010005108">
    <property type="protein sequence ID" value="CAF4139704.1"/>
    <property type="molecule type" value="Genomic_DNA"/>
</dbReference>
<dbReference type="GO" id="GO:0031177">
    <property type="term" value="F:phosphopantetheine binding"/>
    <property type="evidence" value="ECO:0007669"/>
    <property type="project" value="TreeGrafter"/>
</dbReference>
<dbReference type="Proteomes" id="UP000663856">
    <property type="component" value="Unassembled WGS sequence"/>
</dbReference>
<keyword evidence="2" id="KW-0597">Phosphoprotein</keyword>
<proteinExistence type="predicted"/>
<comment type="caution">
    <text evidence="4">The sequence shown here is derived from an EMBL/GenBank/DDBJ whole genome shotgun (WGS) entry which is preliminary data.</text>
</comment>
<dbReference type="PANTHER" id="PTHR45527:SF1">
    <property type="entry name" value="FATTY ACID SYNTHASE"/>
    <property type="match status" value="1"/>
</dbReference>
<dbReference type="InterPro" id="IPR020845">
    <property type="entry name" value="AMP-binding_CS"/>
</dbReference>
<dbReference type="EMBL" id="CAJNRF010007306">
    <property type="protein sequence ID" value="CAF2090269.1"/>
    <property type="molecule type" value="Genomic_DNA"/>
</dbReference>
<evidence type="ECO:0000256" key="1">
    <source>
        <dbReference type="ARBA" id="ARBA00022450"/>
    </source>
</evidence>
<keyword evidence="7" id="KW-1185">Reference proteome</keyword>
<dbReference type="InterPro" id="IPR009081">
    <property type="entry name" value="PP-bd_ACP"/>
</dbReference>
<dbReference type="InterPro" id="IPR023213">
    <property type="entry name" value="CAT-like_dom_sf"/>
</dbReference>
<keyword evidence="1" id="KW-0596">Phosphopantetheine</keyword>
<dbReference type="GO" id="GO:0005829">
    <property type="term" value="C:cytosol"/>
    <property type="evidence" value="ECO:0007669"/>
    <property type="project" value="TreeGrafter"/>
</dbReference>
<dbReference type="GO" id="GO:0043041">
    <property type="term" value="P:amino acid activation for nonribosomal peptide biosynthetic process"/>
    <property type="evidence" value="ECO:0007669"/>
    <property type="project" value="TreeGrafter"/>
</dbReference>
<protein>
    <recommendedName>
        <fullName evidence="3">Carrier domain-containing protein</fullName>
    </recommendedName>
</protein>
<dbReference type="Proteomes" id="UP000663866">
    <property type="component" value="Unassembled WGS sequence"/>
</dbReference>
<dbReference type="Gene3D" id="1.10.1200.10">
    <property type="entry name" value="ACP-like"/>
    <property type="match status" value="1"/>
</dbReference>
<dbReference type="InterPro" id="IPR045851">
    <property type="entry name" value="AMP-bd_C_sf"/>
</dbReference>
<dbReference type="SUPFAM" id="SSF52777">
    <property type="entry name" value="CoA-dependent acyltransferases"/>
    <property type="match status" value="2"/>
</dbReference>
<name>A0A816SNG6_9BILA</name>
<evidence type="ECO:0000313" key="6">
    <source>
        <dbReference type="Proteomes" id="UP000663856"/>
    </source>
</evidence>
<dbReference type="PROSITE" id="PS50075">
    <property type="entry name" value="CARRIER"/>
    <property type="match status" value="1"/>
</dbReference>
<dbReference type="AlphaFoldDB" id="A0A816SNG6"/>
<dbReference type="InterPro" id="IPR000873">
    <property type="entry name" value="AMP-dep_synth/lig_dom"/>
</dbReference>
<dbReference type="InterPro" id="IPR001242">
    <property type="entry name" value="Condensation_dom"/>
</dbReference>
<dbReference type="Pfam" id="PF00668">
    <property type="entry name" value="Condensation"/>
    <property type="match status" value="1"/>
</dbReference>
<dbReference type="Gene3D" id="3.30.559.30">
    <property type="entry name" value="Nonribosomal peptide synthetase, condensation domain"/>
    <property type="match status" value="1"/>
</dbReference>
<dbReference type="InterPro" id="IPR036736">
    <property type="entry name" value="ACP-like_sf"/>
</dbReference>
<dbReference type="InterPro" id="IPR036397">
    <property type="entry name" value="RNaseH_sf"/>
</dbReference>
<evidence type="ECO:0000313" key="4">
    <source>
        <dbReference type="EMBL" id="CAF2090269.1"/>
    </source>
</evidence>